<accession>A0A821D2C7</accession>
<protein>
    <submittedName>
        <fullName evidence="2">Uncharacterized protein</fullName>
    </submittedName>
</protein>
<gene>
    <name evidence="2" type="ORF">UJA718_LOCUS31682</name>
</gene>
<reference evidence="2" key="1">
    <citation type="submission" date="2021-02" db="EMBL/GenBank/DDBJ databases">
        <authorList>
            <person name="Nowell W R."/>
        </authorList>
    </citation>
    <scope>NUCLEOTIDE SEQUENCE</scope>
</reference>
<dbReference type="Proteomes" id="UP000663873">
    <property type="component" value="Unassembled WGS sequence"/>
</dbReference>
<dbReference type="EMBL" id="CAJOBP010026780">
    <property type="protein sequence ID" value="CAF4614846.1"/>
    <property type="molecule type" value="Genomic_DNA"/>
</dbReference>
<dbReference type="AlphaFoldDB" id="A0A821D2C7"/>
<evidence type="ECO:0000256" key="1">
    <source>
        <dbReference type="SAM" id="MobiDB-lite"/>
    </source>
</evidence>
<sequence length="267" mass="29015">TQPKKTMLEVENTLFSIGFRRLTIAVNCTMNTELVNYVIRGLSINPRPSRKSDCQDVQPKQTIRIKTTHTATTTSSTSSISTTTTTQKSTSTETTPLYLIIATTTPLTTTTTTSARQKTTITSTRSTTTKPTSKTTKSTIKSSRTRRTTLASTKISHSTNKTIFVPSTSFTTSTISTTPTAKPTPKSETSTTNTLFLTTIAIPVLTTTPSIVIKSIDNITEKCHSFTSSFSILVTNSTYPISEANTSHEIMAGARSTSMEQMLVRLS</sequence>
<evidence type="ECO:0000313" key="2">
    <source>
        <dbReference type="EMBL" id="CAF4614846.1"/>
    </source>
</evidence>
<organism evidence="2 3">
    <name type="scientific">Rotaria socialis</name>
    <dbReference type="NCBI Taxonomy" id="392032"/>
    <lineage>
        <taxon>Eukaryota</taxon>
        <taxon>Metazoa</taxon>
        <taxon>Spiralia</taxon>
        <taxon>Gnathifera</taxon>
        <taxon>Rotifera</taxon>
        <taxon>Eurotatoria</taxon>
        <taxon>Bdelloidea</taxon>
        <taxon>Philodinida</taxon>
        <taxon>Philodinidae</taxon>
        <taxon>Rotaria</taxon>
    </lineage>
</organism>
<feature type="compositionally biased region" description="Low complexity" evidence="1">
    <location>
        <begin position="109"/>
        <end position="142"/>
    </location>
</feature>
<proteinExistence type="predicted"/>
<feature type="non-terminal residue" evidence="2">
    <location>
        <position position="1"/>
    </location>
</feature>
<name>A0A821D2C7_9BILA</name>
<feature type="region of interest" description="Disordered" evidence="1">
    <location>
        <begin position="109"/>
        <end position="153"/>
    </location>
</feature>
<evidence type="ECO:0000313" key="3">
    <source>
        <dbReference type="Proteomes" id="UP000663873"/>
    </source>
</evidence>
<keyword evidence="3" id="KW-1185">Reference proteome</keyword>
<comment type="caution">
    <text evidence="2">The sequence shown here is derived from an EMBL/GenBank/DDBJ whole genome shotgun (WGS) entry which is preliminary data.</text>
</comment>
<feature type="region of interest" description="Disordered" evidence="1">
    <location>
        <begin position="68"/>
        <end position="88"/>
    </location>
</feature>